<gene>
    <name evidence="2" type="ORF">ACFO5I_03905</name>
</gene>
<dbReference type="EMBL" id="JBHSGS010000018">
    <property type="protein sequence ID" value="MFC4718886.1"/>
    <property type="molecule type" value="Genomic_DNA"/>
</dbReference>
<dbReference type="CDD" id="cd00009">
    <property type="entry name" value="AAA"/>
    <property type="match status" value="1"/>
</dbReference>
<name>A0ABV9MUQ9_9ENTE</name>
<evidence type="ECO:0000313" key="3">
    <source>
        <dbReference type="Proteomes" id="UP001595969"/>
    </source>
</evidence>
<dbReference type="RefSeq" id="WP_204654849.1">
    <property type="nucleotide sequence ID" value="NZ_JAFBFD010000041.1"/>
</dbReference>
<reference evidence="3" key="1">
    <citation type="journal article" date="2019" name="Int. J. Syst. Evol. Microbiol.">
        <title>The Global Catalogue of Microorganisms (GCM) 10K type strain sequencing project: providing services to taxonomists for standard genome sequencing and annotation.</title>
        <authorList>
            <consortium name="The Broad Institute Genomics Platform"/>
            <consortium name="The Broad Institute Genome Sequencing Center for Infectious Disease"/>
            <person name="Wu L."/>
            <person name="Ma J."/>
        </authorList>
    </citation>
    <scope>NUCLEOTIDE SEQUENCE [LARGE SCALE GENOMIC DNA]</scope>
    <source>
        <strain evidence="3">CGMCC 1.19032</strain>
    </source>
</reference>
<dbReference type="GO" id="GO:0005524">
    <property type="term" value="F:ATP binding"/>
    <property type="evidence" value="ECO:0007669"/>
    <property type="project" value="UniProtKB-KW"/>
</dbReference>
<dbReference type="InterPro" id="IPR028350">
    <property type="entry name" value="DNAC/IstB-like"/>
</dbReference>
<proteinExistence type="predicted"/>
<dbReference type="Gene3D" id="3.40.50.300">
    <property type="entry name" value="P-loop containing nucleotide triphosphate hydrolases"/>
    <property type="match status" value="1"/>
</dbReference>
<feature type="domain" description="IstB-like ATP-binding" evidence="1">
    <location>
        <begin position="10"/>
        <end position="251"/>
    </location>
</feature>
<dbReference type="PANTHER" id="PTHR30050">
    <property type="entry name" value="CHROMOSOMAL REPLICATION INITIATOR PROTEIN DNAA"/>
    <property type="match status" value="1"/>
</dbReference>
<dbReference type="SUPFAM" id="SSF52540">
    <property type="entry name" value="P-loop containing nucleoside triphosphate hydrolases"/>
    <property type="match status" value="1"/>
</dbReference>
<accession>A0ABV9MUQ9</accession>
<dbReference type="PIRSF" id="PIRSF003073">
    <property type="entry name" value="DNAC_TnpB_IstB"/>
    <property type="match status" value="1"/>
</dbReference>
<comment type="caution">
    <text evidence="2">The sequence shown here is derived from an EMBL/GenBank/DDBJ whole genome shotgun (WGS) entry which is preliminary data.</text>
</comment>
<evidence type="ECO:0000259" key="1">
    <source>
        <dbReference type="Pfam" id="PF01695"/>
    </source>
</evidence>
<dbReference type="Proteomes" id="UP001595969">
    <property type="component" value="Unassembled WGS sequence"/>
</dbReference>
<keyword evidence="2" id="KW-0067">ATP-binding</keyword>
<sequence>MLNQPTVQILRELRLNGMATELQSQLETPHIYKNLGFEDRLGRLVEAEKDQRNNNLLTRRMKAAHFSDPSACIENIEYHPDRRLDQGQILRLATCDYIKENHHVVLRGATGAGKTYIANALGNAACRKYLKVKYMRLPDLLSELTVSKNIGTYEKVKLAYTKLDLLIIDEWLLRPLPAEESYELLEIIDACYRKGAFIICSQFDIEDWYFRLDCNRGENQDSTVAEAILDRIVHNKYDLFVDGAISMRKRHAFSN</sequence>
<evidence type="ECO:0000313" key="2">
    <source>
        <dbReference type="EMBL" id="MFC4718886.1"/>
    </source>
</evidence>
<keyword evidence="2" id="KW-0547">Nucleotide-binding</keyword>
<dbReference type="InterPro" id="IPR002611">
    <property type="entry name" value="IstB_ATP-bd"/>
</dbReference>
<dbReference type="InterPro" id="IPR027417">
    <property type="entry name" value="P-loop_NTPase"/>
</dbReference>
<dbReference type="Pfam" id="PF01695">
    <property type="entry name" value="IstB_IS21"/>
    <property type="match status" value="1"/>
</dbReference>
<organism evidence="2 3">
    <name type="scientific">Enterococcus lemanii</name>
    <dbReference type="NCBI Taxonomy" id="1159752"/>
    <lineage>
        <taxon>Bacteria</taxon>
        <taxon>Bacillati</taxon>
        <taxon>Bacillota</taxon>
        <taxon>Bacilli</taxon>
        <taxon>Lactobacillales</taxon>
        <taxon>Enterococcaceae</taxon>
        <taxon>Enterococcus</taxon>
    </lineage>
</organism>
<dbReference type="PANTHER" id="PTHR30050:SF4">
    <property type="entry name" value="ATP-BINDING PROTEIN RV3427C IN INSERTION SEQUENCE-RELATED"/>
    <property type="match status" value="1"/>
</dbReference>
<protein>
    <submittedName>
        <fullName evidence="2">ATP-binding protein</fullName>
    </submittedName>
</protein>
<keyword evidence="3" id="KW-1185">Reference proteome</keyword>